<dbReference type="InterPro" id="IPR009647">
    <property type="entry name" value="PBP_C"/>
</dbReference>
<evidence type="ECO:0000256" key="4">
    <source>
        <dbReference type="ARBA" id="ARBA00022645"/>
    </source>
</evidence>
<dbReference type="GO" id="GO:0008955">
    <property type="term" value="F:peptidoglycan glycosyltransferase activity"/>
    <property type="evidence" value="ECO:0007669"/>
    <property type="project" value="UniProtKB-EC"/>
</dbReference>
<dbReference type="Pfam" id="PF00905">
    <property type="entry name" value="Transpeptidase"/>
    <property type="match status" value="1"/>
</dbReference>
<evidence type="ECO:0000256" key="2">
    <source>
        <dbReference type="ARBA" id="ARBA00007090"/>
    </source>
</evidence>
<evidence type="ECO:0000256" key="11">
    <source>
        <dbReference type="ARBA" id="ARBA00049902"/>
    </source>
</evidence>
<organism evidence="15 16">
    <name type="scientific">Marinobacterium stanieri</name>
    <dbReference type="NCBI Taxonomy" id="49186"/>
    <lineage>
        <taxon>Bacteria</taxon>
        <taxon>Pseudomonadati</taxon>
        <taxon>Pseudomonadota</taxon>
        <taxon>Gammaproteobacteria</taxon>
        <taxon>Oceanospirillales</taxon>
        <taxon>Oceanospirillaceae</taxon>
        <taxon>Marinobacterium</taxon>
    </lineage>
</organism>
<evidence type="ECO:0000256" key="8">
    <source>
        <dbReference type="ARBA" id="ARBA00022801"/>
    </source>
</evidence>
<evidence type="ECO:0000256" key="9">
    <source>
        <dbReference type="ARBA" id="ARBA00023268"/>
    </source>
</evidence>
<feature type="domain" description="Penicillin-binding C-terminal" evidence="14">
    <location>
        <begin position="690"/>
        <end position="769"/>
    </location>
</feature>
<dbReference type="InterPro" id="IPR023346">
    <property type="entry name" value="Lysozyme-like_dom_sf"/>
</dbReference>
<dbReference type="Gene3D" id="1.10.3810.10">
    <property type="entry name" value="Biosynthetic peptidoglycan transglycosylase-like"/>
    <property type="match status" value="1"/>
</dbReference>
<accession>A0A1N6UI10</accession>
<dbReference type="UniPathway" id="UPA00219"/>
<evidence type="ECO:0000313" key="16">
    <source>
        <dbReference type="Proteomes" id="UP000186895"/>
    </source>
</evidence>
<dbReference type="GO" id="GO:0009252">
    <property type="term" value="P:peptidoglycan biosynthetic process"/>
    <property type="evidence" value="ECO:0007669"/>
    <property type="project" value="UniProtKB-UniPathway"/>
</dbReference>
<dbReference type="GO" id="GO:0008658">
    <property type="term" value="F:penicillin binding"/>
    <property type="evidence" value="ECO:0007669"/>
    <property type="project" value="InterPro"/>
</dbReference>
<feature type="domain" description="Penicillin-binding protein transpeptidase" evidence="12">
    <location>
        <begin position="299"/>
        <end position="518"/>
    </location>
</feature>
<dbReference type="Gene3D" id="3.40.710.10">
    <property type="entry name" value="DD-peptidase/beta-lactamase superfamily"/>
    <property type="match status" value="1"/>
</dbReference>
<keyword evidence="7" id="KW-0808">Transferase</keyword>
<dbReference type="AlphaFoldDB" id="A0A1N6UI10"/>
<evidence type="ECO:0000259" key="14">
    <source>
        <dbReference type="Pfam" id="PF06832"/>
    </source>
</evidence>
<dbReference type="SUPFAM" id="SSF56601">
    <property type="entry name" value="beta-lactamase/transpeptidase-like"/>
    <property type="match status" value="1"/>
</dbReference>
<evidence type="ECO:0000256" key="6">
    <source>
        <dbReference type="ARBA" id="ARBA00022676"/>
    </source>
</evidence>
<dbReference type="eggNOG" id="COG4953">
    <property type="taxonomic scope" value="Bacteria"/>
</dbReference>
<dbReference type="PANTHER" id="PTHR32282:SF15">
    <property type="entry name" value="PENICILLIN-BINDING PROTEIN 1C"/>
    <property type="match status" value="1"/>
</dbReference>
<comment type="similarity">
    <text evidence="3">In the N-terminal section; belongs to the glycosyltransferase 51 family.</text>
</comment>
<dbReference type="InterPro" id="IPR036950">
    <property type="entry name" value="PBP_transglycosylase"/>
</dbReference>
<evidence type="ECO:0000313" key="15">
    <source>
        <dbReference type="EMBL" id="SIQ65223.1"/>
    </source>
</evidence>
<evidence type="ECO:0000256" key="3">
    <source>
        <dbReference type="ARBA" id="ARBA00007739"/>
    </source>
</evidence>
<dbReference type="Pfam" id="PF06832">
    <property type="entry name" value="BiPBP_C"/>
    <property type="match status" value="1"/>
</dbReference>
<reference evidence="15 16" key="1">
    <citation type="submission" date="2017-01" db="EMBL/GenBank/DDBJ databases">
        <authorList>
            <person name="Mah S.A."/>
            <person name="Swanson W.J."/>
            <person name="Moy G.W."/>
            <person name="Vacquier V.D."/>
        </authorList>
    </citation>
    <scope>NUCLEOTIDE SEQUENCE [LARGE SCALE GENOMIC DNA]</scope>
    <source>
        <strain evidence="15 16">DSM 7027</strain>
    </source>
</reference>
<gene>
    <name evidence="15" type="ORF">SAMN05421647_10736</name>
</gene>
<evidence type="ECO:0000256" key="10">
    <source>
        <dbReference type="ARBA" id="ARBA00044770"/>
    </source>
</evidence>
<keyword evidence="4" id="KW-0121">Carboxypeptidase</keyword>
<evidence type="ECO:0000259" key="13">
    <source>
        <dbReference type="Pfam" id="PF00912"/>
    </source>
</evidence>
<evidence type="ECO:0000256" key="1">
    <source>
        <dbReference type="ARBA" id="ARBA00004752"/>
    </source>
</evidence>
<comment type="pathway">
    <text evidence="1">Cell wall biogenesis; peptidoglycan biosynthesis.</text>
</comment>
<dbReference type="InterPro" id="IPR001460">
    <property type="entry name" value="PCN-bd_Tpept"/>
</dbReference>
<dbReference type="STRING" id="49186.SAMN05421647_10736"/>
<keyword evidence="5" id="KW-0645">Protease</keyword>
<dbReference type="InterPro" id="IPR011815">
    <property type="entry name" value="PBP_1c"/>
</dbReference>
<name>A0A1N6UI10_9GAMM</name>
<comment type="catalytic activity">
    <reaction evidence="11">
        <text>[GlcNAc-(1-&gt;4)-Mur2Ac(oyl-L-Ala-gamma-D-Glu-L-Lys-D-Ala-D-Ala)](n)-di-trans,octa-cis-undecaprenyl diphosphate + beta-D-GlcNAc-(1-&gt;4)-Mur2Ac(oyl-L-Ala-gamma-D-Glu-L-Lys-D-Ala-D-Ala)-di-trans,octa-cis-undecaprenyl diphosphate = [GlcNAc-(1-&gt;4)-Mur2Ac(oyl-L-Ala-gamma-D-Glu-L-Lys-D-Ala-D-Ala)](n+1)-di-trans,octa-cis-undecaprenyl diphosphate + di-trans,octa-cis-undecaprenyl diphosphate + H(+)</text>
        <dbReference type="Rhea" id="RHEA:23708"/>
        <dbReference type="Rhea" id="RHEA-COMP:9602"/>
        <dbReference type="Rhea" id="RHEA-COMP:9603"/>
        <dbReference type="ChEBI" id="CHEBI:15378"/>
        <dbReference type="ChEBI" id="CHEBI:58405"/>
        <dbReference type="ChEBI" id="CHEBI:60033"/>
        <dbReference type="ChEBI" id="CHEBI:78435"/>
        <dbReference type="EC" id="2.4.99.28"/>
    </reaction>
</comment>
<evidence type="ECO:0000256" key="5">
    <source>
        <dbReference type="ARBA" id="ARBA00022670"/>
    </source>
</evidence>
<evidence type="ECO:0000259" key="12">
    <source>
        <dbReference type="Pfam" id="PF00905"/>
    </source>
</evidence>
<dbReference type="SUPFAM" id="SSF53955">
    <property type="entry name" value="Lysozyme-like"/>
    <property type="match status" value="1"/>
</dbReference>
<dbReference type="EMBL" id="FTMN01000007">
    <property type="protein sequence ID" value="SIQ65223.1"/>
    <property type="molecule type" value="Genomic_DNA"/>
</dbReference>
<comment type="similarity">
    <text evidence="2">In the C-terminal section; belongs to the transpeptidase family.</text>
</comment>
<keyword evidence="16" id="KW-1185">Reference proteome</keyword>
<dbReference type="InterPro" id="IPR050396">
    <property type="entry name" value="Glycosyltr_51/Transpeptidase"/>
</dbReference>
<dbReference type="Pfam" id="PF00912">
    <property type="entry name" value="Transgly"/>
    <property type="match status" value="1"/>
</dbReference>
<dbReference type="Proteomes" id="UP000186895">
    <property type="component" value="Unassembled WGS sequence"/>
</dbReference>
<proteinExistence type="inferred from homology"/>
<sequence>MKKRYRWLLSALVLAGVASAVGLILDWAYPLPQPAPPSVRVLAKDGQLLRAFLAPDETWRYPAQVESVAPVFLEQLLAYEDRAFYYHPGVNPLAIARAAWQNLMAGEVVSGGSTLSMQVAGLLDPYPRTLKGKVKQVLRTLQLEWHYSKQEILELYLNLAPYGGMLSGIEAASQHYFGKPSLELSDAEAALLTVLPQRPSEWRPDRYPQRARAARDKVLKRMHALGLWDINRVDEALQENVAALPPRSPVLAPLLARRLRQECSECLTIETLIDADLQRDLEALVETYRQRLNAHQSLAVMVMRNDDLSVQAYVGAAEFGAAQRYGHVDMTRALRSPGSTLKPFAYAQALDQGLIHSHSMLLDTPRYGLDYRPHNFTGGFAGPVSVQDALQRSLNLPVVQLVEHLGAESFLAGMRNGGLHLQLPGSGEPSSALVLGGAGTSLESLLGAYSSLGRAGMAGTPRLLASSPETSRWMSSPGAAWITWRILAQDPWRALGALGQREWSLAWKTGTSYGFRDTWAMGVDSNWTLGVWVGRPDGNPSPGESGRSLAAPLLFRVYERLGQVDAAAPRPNSVEQGEICWPLGSRATHNANEGDNCLQSHQAWLLNGTAPLTLPQKPGITMSGLLRRVQIDPETGYRFLPGCGQEVVQPLTRQLALWPQQAEPWVRPEWRRRARLPAVVPACEAALGLAEPVKIIGVEDGSLLWLPAGRDALELDLKLVGAAGSVNWYLDGRPLPAGGMNRQTLELSRAGQFRVSAVDSAGNVDSIEFSFRLQQPSP</sequence>
<dbReference type="GO" id="GO:0006508">
    <property type="term" value="P:proteolysis"/>
    <property type="evidence" value="ECO:0007669"/>
    <property type="project" value="UniProtKB-KW"/>
</dbReference>
<keyword evidence="6" id="KW-0328">Glycosyltransferase</keyword>
<dbReference type="EC" id="2.4.99.28" evidence="10"/>
<dbReference type="RefSeq" id="WP_076463749.1">
    <property type="nucleotide sequence ID" value="NZ_FTMN01000007.1"/>
</dbReference>
<dbReference type="InterPro" id="IPR001264">
    <property type="entry name" value="Glyco_trans_51"/>
</dbReference>
<keyword evidence="8" id="KW-0378">Hydrolase</keyword>
<feature type="domain" description="Glycosyl transferase family 51" evidence="13">
    <location>
        <begin position="47"/>
        <end position="223"/>
    </location>
</feature>
<dbReference type="PANTHER" id="PTHR32282">
    <property type="entry name" value="BINDING PROTEIN TRANSPEPTIDASE, PUTATIVE-RELATED"/>
    <property type="match status" value="1"/>
</dbReference>
<dbReference type="GO" id="GO:0004180">
    <property type="term" value="F:carboxypeptidase activity"/>
    <property type="evidence" value="ECO:0007669"/>
    <property type="project" value="UniProtKB-KW"/>
</dbReference>
<dbReference type="InterPro" id="IPR012338">
    <property type="entry name" value="Beta-lactam/transpept-like"/>
</dbReference>
<dbReference type="NCBIfam" id="TIGR02073">
    <property type="entry name" value="PBP_1c"/>
    <property type="match status" value="1"/>
</dbReference>
<evidence type="ECO:0000256" key="7">
    <source>
        <dbReference type="ARBA" id="ARBA00022679"/>
    </source>
</evidence>
<keyword evidence="9" id="KW-0511">Multifunctional enzyme</keyword>
<dbReference type="GO" id="GO:0030288">
    <property type="term" value="C:outer membrane-bounded periplasmic space"/>
    <property type="evidence" value="ECO:0007669"/>
    <property type="project" value="TreeGrafter"/>
</dbReference>
<protein>
    <recommendedName>
        <fullName evidence="10">peptidoglycan glycosyltransferase</fullName>
        <ecNumber evidence="10">2.4.99.28</ecNumber>
    </recommendedName>
</protein>